<comment type="subcellular location">
    <subcellularLocation>
        <location evidence="1">Cell membrane</location>
        <topology evidence="1">Multi-pass membrane protein</topology>
    </subcellularLocation>
</comment>
<evidence type="ECO:0000256" key="1">
    <source>
        <dbReference type="ARBA" id="ARBA00004651"/>
    </source>
</evidence>
<name>A0ABY5X9P4_ERWPY</name>
<keyword evidence="3 7" id="KW-0812">Transmembrane</keyword>
<keyword evidence="4" id="KW-0029">Amino-acid transport</keyword>
<feature type="transmembrane region" description="Helical" evidence="7">
    <location>
        <begin position="116"/>
        <end position="137"/>
    </location>
</feature>
<dbReference type="PANTHER" id="PTHR30086:SF20">
    <property type="entry name" value="ARGININE EXPORTER PROTEIN ARGO-RELATED"/>
    <property type="match status" value="1"/>
</dbReference>
<feature type="transmembrane region" description="Helical" evidence="7">
    <location>
        <begin position="185"/>
        <end position="202"/>
    </location>
</feature>
<evidence type="ECO:0000256" key="7">
    <source>
        <dbReference type="SAM" id="Phobius"/>
    </source>
</evidence>
<feature type="transmembrane region" description="Helical" evidence="7">
    <location>
        <begin position="68"/>
        <end position="85"/>
    </location>
</feature>
<keyword evidence="6 7" id="KW-0472">Membrane</keyword>
<keyword evidence="5 7" id="KW-1133">Transmembrane helix</keyword>
<feature type="transmembrane region" description="Helical" evidence="7">
    <location>
        <begin position="143"/>
        <end position="173"/>
    </location>
</feature>
<dbReference type="RefSeq" id="WP_259826087.1">
    <property type="nucleotide sequence ID" value="NZ_CP103445.1"/>
</dbReference>
<organism evidence="8 9">
    <name type="scientific">Erwinia pyrifoliae</name>
    <dbReference type="NCBI Taxonomy" id="79967"/>
    <lineage>
        <taxon>Bacteria</taxon>
        <taxon>Pseudomonadati</taxon>
        <taxon>Pseudomonadota</taxon>
        <taxon>Gammaproteobacteria</taxon>
        <taxon>Enterobacterales</taxon>
        <taxon>Erwiniaceae</taxon>
        <taxon>Erwinia</taxon>
    </lineage>
</organism>
<evidence type="ECO:0000313" key="8">
    <source>
        <dbReference type="EMBL" id="UWS34120.1"/>
    </source>
</evidence>
<proteinExistence type="predicted"/>
<gene>
    <name evidence="8" type="ORF">NYP84_02630</name>
</gene>
<accession>A0ABY5X9P4</accession>
<sequence>MSDYLFYIFVALLSYVTPGPDWLIISKNTFRSKREGMLSALGVQCGLFFHMILAVIGASAIFLASKNAFYIIQILGGIYVAWIGFSSLKELYFNGDSNVDGDSLQKANKGAFISGLTANILNPKVAIFFISILPQFVSEKGNVISQVITLGIIDILVGVVWWVAFVSLIGKLYKLAKDESIRNRIEFLTGSLLLVIGVIFIVKSMFSMFGYCMSQIFFENAFIILNDYTGRFYPPLTNLTCQRRYAA</sequence>
<evidence type="ECO:0000256" key="3">
    <source>
        <dbReference type="ARBA" id="ARBA00022692"/>
    </source>
</evidence>
<dbReference type="InterPro" id="IPR001123">
    <property type="entry name" value="LeuE-type"/>
</dbReference>
<keyword evidence="4" id="KW-0813">Transport</keyword>
<dbReference type="EMBL" id="CP103445">
    <property type="protein sequence ID" value="UWS34120.1"/>
    <property type="molecule type" value="Genomic_DNA"/>
</dbReference>
<evidence type="ECO:0000256" key="2">
    <source>
        <dbReference type="ARBA" id="ARBA00022475"/>
    </source>
</evidence>
<feature type="transmembrane region" description="Helical" evidence="7">
    <location>
        <begin position="37"/>
        <end position="62"/>
    </location>
</feature>
<evidence type="ECO:0000256" key="5">
    <source>
        <dbReference type="ARBA" id="ARBA00022989"/>
    </source>
</evidence>
<keyword evidence="9" id="KW-1185">Reference proteome</keyword>
<dbReference type="Proteomes" id="UP001058553">
    <property type="component" value="Chromosome"/>
</dbReference>
<evidence type="ECO:0000256" key="4">
    <source>
        <dbReference type="ARBA" id="ARBA00022970"/>
    </source>
</evidence>
<feature type="transmembrane region" description="Helical" evidence="7">
    <location>
        <begin position="6"/>
        <end position="25"/>
    </location>
</feature>
<evidence type="ECO:0000313" key="9">
    <source>
        <dbReference type="Proteomes" id="UP001058553"/>
    </source>
</evidence>
<dbReference type="PANTHER" id="PTHR30086">
    <property type="entry name" value="ARGININE EXPORTER PROTEIN ARGO"/>
    <property type="match status" value="1"/>
</dbReference>
<dbReference type="PIRSF" id="PIRSF006324">
    <property type="entry name" value="LeuE"/>
    <property type="match status" value="1"/>
</dbReference>
<evidence type="ECO:0000256" key="6">
    <source>
        <dbReference type="ARBA" id="ARBA00023136"/>
    </source>
</evidence>
<reference evidence="8" key="1">
    <citation type="submission" date="2022-07" db="EMBL/GenBank/DDBJ databases">
        <title>Genetic diversity of Erwinia pyrifoliae.</title>
        <authorList>
            <person name="Park D.S."/>
            <person name="Ham H."/>
        </authorList>
    </citation>
    <scope>NUCLEOTIDE SEQUENCE</scope>
    <source>
        <strain evidence="8">CP201486</strain>
    </source>
</reference>
<dbReference type="Pfam" id="PF01810">
    <property type="entry name" value="LysE"/>
    <property type="match status" value="1"/>
</dbReference>
<protein>
    <submittedName>
        <fullName evidence="8">LysE family translocator</fullName>
    </submittedName>
</protein>
<keyword evidence="2" id="KW-1003">Cell membrane</keyword>